<evidence type="ECO:0000313" key="4">
    <source>
        <dbReference type="Proteomes" id="UP001153761"/>
    </source>
</evidence>
<organism evidence="3 4">
    <name type="scientific">Planktothrix agardhii</name>
    <name type="common">Oscillatoria agardhii</name>
    <dbReference type="NCBI Taxonomy" id="1160"/>
    <lineage>
        <taxon>Bacteria</taxon>
        <taxon>Bacillati</taxon>
        <taxon>Cyanobacteriota</taxon>
        <taxon>Cyanophyceae</taxon>
        <taxon>Oscillatoriophycideae</taxon>
        <taxon>Oscillatoriales</taxon>
        <taxon>Microcoleaceae</taxon>
        <taxon>Planktothrix</taxon>
    </lineage>
</organism>
<dbReference type="AlphaFoldDB" id="A0AAD1Q5R9"/>
<name>A0AAD1Q5R9_PLAAG</name>
<feature type="compositionally biased region" description="Polar residues" evidence="1">
    <location>
        <begin position="183"/>
        <end position="195"/>
    </location>
</feature>
<feature type="region of interest" description="Disordered" evidence="1">
    <location>
        <begin position="183"/>
        <end position="207"/>
    </location>
</feature>
<dbReference type="Proteomes" id="UP001153761">
    <property type="component" value="Chromosome"/>
</dbReference>
<protein>
    <submittedName>
        <fullName evidence="3">Uncharacterized protein</fullName>
    </submittedName>
</protein>
<sequence>MQINELKAVSEQLQAKGLNIPLALLESAQTLLIQQEISLNPSVNDVVRLALLRTQNPQLSDPQIVELFLAAKQDSLSTKGGYGDAIALNIESEIWAALEKSEIFETIAQNIQAKAIDSVLNSLSTGFNGERFKGRLNALSQSNRRFNIQSQKQDENIINCDYESLDNVIDQCLAPHEPKLLNSSETFRHSNNGGNSPKKLQGTGKGN</sequence>
<evidence type="ECO:0000313" key="3">
    <source>
        <dbReference type="EMBL" id="CAD5961388.1"/>
    </source>
</evidence>
<gene>
    <name evidence="2" type="ORF">PANO66_03278</name>
    <name evidence="3" type="ORF">PANO66_03309</name>
</gene>
<dbReference type="EMBL" id="LR882963">
    <property type="protein sequence ID" value="CAD5961388.1"/>
    <property type="molecule type" value="Genomic_DNA"/>
</dbReference>
<evidence type="ECO:0000313" key="2">
    <source>
        <dbReference type="EMBL" id="CAD5960903.1"/>
    </source>
</evidence>
<proteinExistence type="predicted"/>
<evidence type="ECO:0000256" key="1">
    <source>
        <dbReference type="SAM" id="MobiDB-lite"/>
    </source>
</evidence>
<accession>A0AAD1Q5R9</accession>
<reference evidence="3" key="1">
    <citation type="submission" date="2020-09" db="EMBL/GenBank/DDBJ databases">
        <authorList>
            <person name="Blom J."/>
        </authorList>
    </citation>
    <scope>NUCLEOTIDE SEQUENCE</scope>
    <source>
        <strain evidence="3">No.66</strain>
    </source>
</reference>
<dbReference type="RefSeq" id="WP_254032498.1">
    <property type="nucleotide sequence ID" value="NZ_LR882963.1"/>
</dbReference>
<dbReference type="EMBL" id="LR882963">
    <property type="protein sequence ID" value="CAD5960903.1"/>
    <property type="molecule type" value="Genomic_DNA"/>
</dbReference>